<proteinExistence type="predicted"/>
<dbReference type="Proteomes" id="UP000008367">
    <property type="component" value="Unassembled WGS sequence"/>
</dbReference>
<evidence type="ECO:0000313" key="1">
    <source>
        <dbReference type="EMBL" id="EKM30755.1"/>
    </source>
</evidence>
<reference evidence="1 2" key="1">
    <citation type="submission" date="2012-10" db="EMBL/GenBank/DDBJ databases">
        <title>Genome sequence of Vibrio Cholerae HENC-02.</title>
        <authorList>
            <person name="Eppinger M."/>
            <person name="Hasan N.A."/>
            <person name="Sengamalay N."/>
            <person name="Hine E."/>
            <person name="Su Q."/>
            <person name="Daugherty S.C."/>
            <person name="Young S."/>
            <person name="Sadzewicz L."/>
            <person name="Tallon L."/>
            <person name="Cebula T.A."/>
            <person name="Ravel J."/>
            <person name="Colwell R.R."/>
        </authorList>
    </citation>
    <scope>NUCLEOTIDE SEQUENCE [LARGE SCALE GENOMIC DNA]</scope>
    <source>
        <strain evidence="1 2">HENC-02</strain>
    </source>
</reference>
<feature type="non-terminal residue" evidence="1">
    <location>
        <position position="23"/>
    </location>
</feature>
<gene>
    <name evidence="1" type="ORF">VCHENC02_3540A</name>
</gene>
<name>A0A454CWI9_VIBHA</name>
<protein>
    <submittedName>
        <fullName evidence="1">Uncharacterized protein</fullName>
    </submittedName>
</protein>
<dbReference type="AlphaFoldDB" id="A0A454CWI9"/>
<comment type="caution">
    <text evidence="1">The sequence shown here is derived from an EMBL/GenBank/DDBJ whole genome shotgun (WGS) entry which is preliminary data.</text>
</comment>
<evidence type="ECO:0000313" key="2">
    <source>
        <dbReference type="Proteomes" id="UP000008367"/>
    </source>
</evidence>
<dbReference type="EMBL" id="AJSR01001501">
    <property type="protein sequence ID" value="EKM30755.1"/>
    <property type="molecule type" value="Genomic_DNA"/>
</dbReference>
<organism evidence="1 2">
    <name type="scientific">Vibrio harveyi</name>
    <name type="common">Beneckea harveyi</name>
    <dbReference type="NCBI Taxonomy" id="669"/>
    <lineage>
        <taxon>Bacteria</taxon>
        <taxon>Pseudomonadati</taxon>
        <taxon>Pseudomonadota</taxon>
        <taxon>Gammaproteobacteria</taxon>
        <taxon>Vibrionales</taxon>
        <taxon>Vibrionaceae</taxon>
        <taxon>Vibrio</taxon>
    </lineage>
</organism>
<accession>A0A454CWI9</accession>
<sequence>MIHSLNLLTITANFCLSTTAYKA</sequence>